<gene>
    <name evidence="7" type="ORF">ABID24_000202</name>
</gene>
<evidence type="ECO:0000259" key="6">
    <source>
        <dbReference type="Pfam" id="PF00082"/>
    </source>
</evidence>
<dbReference type="GO" id="GO:0006508">
    <property type="term" value="P:proteolysis"/>
    <property type="evidence" value="ECO:0007669"/>
    <property type="project" value="UniProtKB-KW"/>
</dbReference>
<dbReference type="InterPro" id="IPR017310">
    <property type="entry name" value="Pept_S8A_subtilisin_clostridia"/>
</dbReference>
<keyword evidence="3 5" id="KW-0378">Hydrolase</keyword>
<dbReference type="PRINTS" id="PR00723">
    <property type="entry name" value="SUBTILISIN"/>
</dbReference>
<dbReference type="Gene3D" id="2.60.120.1290">
    <property type="match status" value="1"/>
</dbReference>
<reference evidence="7 8" key="1">
    <citation type="submission" date="2024-06" db="EMBL/GenBank/DDBJ databases">
        <title>Genomic Encyclopedia of Type Strains, Phase IV (KMG-IV): sequencing the most valuable type-strain genomes for metagenomic binning, comparative biology and taxonomic classification.</title>
        <authorList>
            <person name="Goeker M."/>
        </authorList>
    </citation>
    <scope>NUCLEOTIDE SEQUENCE [LARGE SCALE GENOMIC DNA]</scope>
    <source>
        <strain evidence="7 8">DSM 29492</strain>
    </source>
</reference>
<feature type="active site" description="Charge relay system" evidence="5">
    <location>
        <position position="216"/>
    </location>
</feature>
<evidence type="ECO:0000256" key="2">
    <source>
        <dbReference type="ARBA" id="ARBA00022670"/>
    </source>
</evidence>
<accession>A0ABV2LXP3</accession>
<dbReference type="PANTHER" id="PTHR43806:SF11">
    <property type="entry name" value="CEREVISIN-RELATED"/>
    <property type="match status" value="1"/>
</dbReference>
<dbReference type="InterPro" id="IPR015500">
    <property type="entry name" value="Peptidase_S8_subtilisin-rel"/>
</dbReference>
<sequence length="610" mass="67675">MLKKEDYEPGLWTEEKNLTVEETRLPFTEELAGVIPQPEENREIPDGIQVVPAQNESYQNFIIRYSRNVDGAVNYESDRSFQIINELFGVIYIPASQVPESVINSYSYSSVPKCYTYMDQGGLNASGINRLHEHPYLRLRGAGTLIAIIDSGIDYTHSAFRNGNQSRIVSIWDQSLPSGESEEVPYGQVFTRQEINRALQSENPQEIVPSADINGHGTRLASIAAGNRNLEEGVSGAAPEAELVIVKLKPAKEYLRELYLIPPEAEVFQEDDIMLGISYAIKCALRYQKPLSVCVGLGSSQGSHRGDGPLSQYISSIADFTQNCVSVAAGNEGLARRHYMGLLDEKTTSDILELRVGAKEAVHGFSMEFWGEASDFYHVTIQSPTGERLQVSSALKYGTQELSFVFVETKVMVNYVPIERRSGNTLIFFRFLHPAEGIWKLETSGRLNSSARFHVWLPVQGMISEETYFLESSPEYTVTAPGDAVNGMTVTAYQYRDDSLYSKASRGYNTDNVVKPDFAAPGVDMKAAASGPAGTYTQSSGTSLAAAQTSGIAALLFEWAIIRGNEPFFSGNSVKNYLRRGAVREEDMQYPNPEWGYGRIDLYHTFELLT</sequence>
<dbReference type="InterPro" id="IPR000209">
    <property type="entry name" value="Peptidase_S8/S53_dom"/>
</dbReference>
<dbReference type="InterPro" id="IPR050131">
    <property type="entry name" value="Peptidase_S8_subtilisin-like"/>
</dbReference>
<feature type="active site" description="Charge relay system" evidence="5">
    <location>
        <position position="150"/>
    </location>
</feature>
<dbReference type="GO" id="GO:0008233">
    <property type="term" value="F:peptidase activity"/>
    <property type="evidence" value="ECO:0007669"/>
    <property type="project" value="UniProtKB-KW"/>
</dbReference>
<dbReference type="PROSITE" id="PS51892">
    <property type="entry name" value="SUBTILASE"/>
    <property type="match status" value="1"/>
</dbReference>
<keyword evidence="2 5" id="KW-0645">Protease</keyword>
<dbReference type="PIRSF" id="PIRSF037894">
    <property type="entry name" value="Subtilisin_rel_CspABC"/>
    <property type="match status" value="1"/>
</dbReference>
<dbReference type="RefSeq" id="WP_147598061.1">
    <property type="nucleotide sequence ID" value="NZ_BAABXP010000002.1"/>
</dbReference>
<feature type="domain" description="Peptidase S8/S53" evidence="6">
    <location>
        <begin position="475"/>
        <end position="598"/>
    </location>
</feature>
<feature type="domain" description="Peptidase S8/S53" evidence="6">
    <location>
        <begin position="141"/>
        <end position="332"/>
    </location>
</feature>
<evidence type="ECO:0000256" key="5">
    <source>
        <dbReference type="PROSITE-ProRule" id="PRU01240"/>
    </source>
</evidence>
<dbReference type="PANTHER" id="PTHR43806">
    <property type="entry name" value="PEPTIDASE S8"/>
    <property type="match status" value="1"/>
</dbReference>
<comment type="similarity">
    <text evidence="1 5">Belongs to the peptidase S8 family.</text>
</comment>
<dbReference type="SUPFAM" id="SSF52743">
    <property type="entry name" value="Subtilisin-like"/>
    <property type="match status" value="1"/>
</dbReference>
<organism evidence="7 8">
    <name type="scientific">Blautia caecimuris</name>
    <dbReference type="NCBI Taxonomy" id="1796615"/>
    <lineage>
        <taxon>Bacteria</taxon>
        <taxon>Bacillati</taxon>
        <taxon>Bacillota</taxon>
        <taxon>Clostridia</taxon>
        <taxon>Lachnospirales</taxon>
        <taxon>Lachnospiraceae</taxon>
        <taxon>Blautia</taxon>
    </lineage>
</organism>
<dbReference type="InterPro" id="IPR036852">
    <property type="entry name" value="Peptidase_S8/S53_dom_sf"/>
</dbReference>
<evidence type="ECO:0000256" key="3">
    <source>
        <dbReference type="ARBA" id="ARBA00022801"/>
    </source>
</evidence>
<dbReference type="CDD" id="cd07478">
    <property type="entry name" value="Peptidases_S8_CspA-like"/>
    <property type="match status" value="1"/>
</dbReference>
<dbReference type="InterPro" id="IPR034045">
    <property type="entry name" value="Pep_S8_CspA-like"/>
</dbReference>
<protein>
    <submittedName>
        <fullName evidence="7">Subtilisin family serine protease</fullName>
    </submittedName>
</protein>
<keyword evidence="4 5" id="KW-0720">Serine protease</keyword>
<dbReference type="PROSITE" id="PS00136">
    <property type="entry name" value="SUBTILASE_ASP"/>
    <property type="match status" value="1"/>
</dbReference>
<evidence type="ECO:0000313" key="8">
    <source>
        <dbReference type="Proteomes" id="UP001549106"/>
    </source>
</evidence>
<comment type="caution">
    <text evidence="7">The sequence shown here is derived from an EMBL/GenBank/DDBJ whole genome shotgun (WGS) entry which is preliminary data.</text>
</comment>
<dbReference type="EMBL" id="JBEPMJ010000001">
    <property type="protein sequence ID" value="MET3748986.1"/>
    <property type="molecule type" value="Genomic_DNA"/>
</dbReference>
<evidence type="ECO:0000256" key="1">
    <source>
        <dbReference type="ARBA" id="ARBA00011073"/>
    </source>
</evidence>
<feature type="active site" description="Charge relay system" evidence="5">
    <location>
        <position position="543"/>
    </location>
</feature>
<evidence type="ECO:0000256" key="4">
    <source>
        <dbReference type="ARBA" id="ARBA00022825"/>
    </source>
</evidence>
<keyword evidence="8" id="KW-1185">Reference proteome</keyword>
<dbReference type="Gene3D" id="3.40.50.200">
    <property type="entry name" value="Peptidase S8/S53 domain"/>
    <property type="match status" value="1"/>
</dbReference>
<dbReference type="InterPro" id="IPR023827">
    <property type="entry name" value="Peptidase_S8_Asp-AS"/>
</dbReference>
<name>A0ABV2LXP3_9FIRM</name>
<dbReference type="Pfam" id="PF00082">
    <property type="entry name" value="Peptidase_S8"/>
    <property type="match status" value="2"/>
</dbReference>
<dbReference type="Proteomes" id="UP001549106">
    <property type="component" value="Unassembled WGS sequence"/>
</dbReference>
<evidence type="ECO:0000313" key="7">
    <source>
        <dbReference type="EMBL" id="MET3748986.1"/>
    </source>
</evidence>
<proteinExistence type="inferred from homology"/>